<keyword evidence="2" id="KW-1185">Reference proteome</keyword>
<accession>A0A164NF95</accession>
<sequence length="42" mass="4946">MQFFSGRKRVADLSRQPAKMGTVKVLGERTKKKHLSFEYYLI</sequence>
<reference evidence="1 2" key="1">
    <citation type="submission" date="2016-03" db="EMBL/GenBank/DDBJ databases">
        <title>EvidentialGene: Evidence-directed Construction of Genes on Genomes.</title>
        <authorList>
            <person name="Gilbert D.G."/>
            <person name="Choi J.-H."/>
            <person name="Mockaitis K."/>
            <person name="Colbourne J."/>
            <person name="Pfrender M."/>
        </authorList>
    </citation>
    <scope>NUCLEOTIDE SEQUENCE [LARGE SCALE GENOMIC DNA]</scope>
    <source>
        <strain evidence="1 2">Xinb3</strain>
        <tissue evidence="1">Complete organism</tissue>
    </source>
</reference>
<dbReference type="Proteomes" id="UP000076858">
    <property type="component" value="Unassembled WGS sequence"/>
</dbReference>
<name>A0A164NF95_9CRUS</name>
<organism evidence="1 2">
    <name type="scientific">Daphnia magna</name>
    <dbReference type="NCBI Taxonomy" id="35525"/>
    <lineage>
        <taxon>Eukaryota</taxon>
        <taxon>Metazoa</taxon>
        <taxon>Ecdysozoa</taxon>
        <taxon>Arthropoda</taxon>
        <taxon>Crustacea</taxon>
        <taxon>Branchiopoda</taxon>
        <taxon>Diplostraca</taxon>
        <taxon>Cladocera</taxon>
        <taxon>Anomopoda</taxon>
        <taxon>Daphniidae</taxon>
        <taxon>Daphnia</taxon>
    </lineage>
</organism>
<comment type="caution">
    <text evidence="1">The sequence shown here is derived from an EMBL/GenBank/DDBJ whole genome shotgun (WGS) entry which is preliminary data.</text>
</comment>
<protein>
    <submittedName>
        <fullName evidence="1">Uncharacterized protein</fullName>
    </submittedName>
</protein>
<evidence type="ECO:0000313" key="1">
    <source>
        <dbReference type="EMBL" id="KZS05902.1"/>
    </source>
</evidence>
<evidence type="ECO:0000313" key="2">
    <source>
        <dbReference type="Proteomes" id="UP000076858"/>
    </source>
</evidence>
<dbReference type="EMBL" id="LRGB01002860">
    <property type="protein sequence ID" value="KZS05902.1"/>
    <property type="molecule type" value="Genomic_DNA"/>
</dbReference>
<proteinExistence type="predicted"/>
<dbReference type="AlphaFoldDB" id="A0A164NF95"/>
<gene>
    <name evidence="1" type="ORF">APZ42_030920</name>
</gene>